<feature type="region of interest" description="Disordered" evidence="1">
    <location>
        <begin position="1"/>
        <end position="38"/>
    </location>
</feature>
<accession>A0A1M7R7T3</accession>
<evidence type="ECO:0000256" key="1">
    <source>
        <dbReference type="SAM" id="MobiDB-lite"/>
    </source>
</evidence>
<dbReference type="OrthoDB" id="5196562at2"/>
<evidence type="ECO:0000313" key="3">
    <source>
        <dbReference type="Proteomes" id="UP000184440"/>
    </source>
</evidence>
<keyword evidence="3" id="KW-1185">Reference proteome</keyword>
<organism evidence="2 3">
    <name type="scientific">Cryptosporangium aurantiacum</name>
    <dbReference type="NCBI Taxonomy" id="134849"/>
    <lineage>
        <taxon>Bacteria</taxon>
        <taxon>Bacillati</taxon>
        <taxon>Actinomycetota</taxon>
        <taxon>Actinomycetes</taxon>
        <taxon>Cryptosporangiales</taxon>
        <taxon>Cryptosporangiaceae</taxon>
        <taxon>Cryptosporangium</taxon>
    </lineage>
</organism>
<reference evidence="2 3" key="1">
    <citation type="submission" date="2016-11" db="EMBL/GenBank/DDBJ databases">
        <authorList>
            <person name="Jaros S."/>
            <person name="Januszkiewicz K."/>
            <person name="Wedrychowicz H."/>
        </authorList>
    </citation>
    <scope>NUCLEOTIDE SEQUENCE [LARGE SCALE GENOMIC DNA]</scope>
    <source>
        <strain evidence="2 3">DSM 46144</strain>
    </source>
</reference>
<feature type="compositionally biased region" description="Basic and acidic residues" evidence="1">
    <location>
        <begin position="1"/>
        <end position="10"/>
    </location>
</feature>
<proteinExistence type="predicted"/>
<dbReference type="Proteomes" id="UP000184440">
    <property type="component" value="Unassembled WGS sequence"/>
</dbReference>
<dbReference type="EMBL" id="FRCS01000008">
    <property type="protein sequence ID" value="SHN42108.1"/>
    <property type="molecule type" value="Genomic_DNA"/>
</dbReference>
<dbReference type="RefSeq" id="WP_143175397.1">
    <property type="nucleotide sequence ID" value="NZ_FRCS01000008.1"/>
</dbReference>
<sequence>MPRSQSKLEVESPSGAQPDHPATQVPQAAGQDTPADPGQALRLAVSQQAELLALLTGSARAGVGALDETPPSGTVDLIGALGPLERPDVPGSDPLRAFAVVAPRFAQDAEQVITDLGGRGQAA</sequence>
<protein>
    <submittedName>
        <fullName evidence="2">Uncharacterized protein</fullName>
    </submittedName>
</protein>
<dbReference type="STRING" id="134849.SAMN05443668_10882"/>
<dbReference type="AlphaFoldDB" id="A0A1M7R7T3"/>
<name>A0A1M7R7T3_9ACTN</name>
<gene>
    <name evidence="2" type="ORF">SAMN05443668_10882</name>
</gene>
<evidence type="ECO:0000313" key="2">
    <source>
        <dbReference type="EMBL" id="SHN42108.1"/>
    </source>
</evidence>